<gene>
    <name evidence="10 15" type="primary">rpe</name>
    <name evidence="15" type="ORF">CRM92_02785</name>
</gene>
<dbReference type="InterPro" id="IPR000056">
    <property type="entry name" value="Ribul_P_3_epim-like"/>
</dbReference>
<dbReference type="EMBL" id="PDEV01000001">
    <property type="protein sequence ID" value="PEN16976.1"/>
    <property type="molecule type" value="Genomic_DNA"/>
</dbReference>
<feature type="binding site" evidence="10 13">
    <location>
        <position position="173"/>
    </location>
    <ligand>
        <name>a divalent metal cation</name>
        <dbReference type="ChEBI" id="CHEBI:60240"/>
    </ligand>
</feature>
<keyword evidence="8 10" id="KW-0479">Metal-binding</keyword>
<feature type="binding site" evidence="14">
    <location>
        <position position="175"/>
    </location>
    <ligand>
        <name>substrate</name>
    </ligand>
</feature>
<comment type="cofactor">
    <cofactor evidence="10 13">
        <name>a divalent metal cation</name>
        <dbReference type="ChEBI" id="CHEBI:60240"/>
    </cofactor>
    <text evidence="10 13">Binds 1 divalent metal cation per subunit.</text>
</comment>
<dbReference type="NCBIfam" id="NF004076">
    <property type="entry name" value="PRK05581.1-4"/>
    <property type="match status" value="1"/>
</dbReference>
<dbReference type="Gene3D" id="3.20.20.70">
    <property type="entry name" value="Aldolase class I"/>
    <property type="match status" value="1"/>
</dbReference>
<dbReference type="GO" id="GO:0046872">
    <property type="term" value="F:metal ion binding"/>
    <property type="evidence" value="ECO:0007669"/>
    <property type="project" value="UniProtKB-UniRule"/>
</dbReference>
<comment type="caution">
    <text evidence="15">The sequence shown here is derived from an EMBL/GenBank/DDBJ whole genome shotgun (WGS) entry which is preliminary data.</text>
</comment>
<dbReference type="HAMAP" id="MF_02227">
    <property type="entry name" value="RPE"/>
    <property type="match status" value="1"/>
</dbReference>
<feature type="binding site" evidence="10">
    <location>
        <begin position="173"/>
        <end position="175"/>
    </location>
    <ligand>
        <name>substrate</name>
    </ligand>
</feature>
<feature type="binding site" evidence="10 13">
    <location>
        <position position="33"/>
    </location>
    <ligand>
        <name>a divalent metal cation</name>
        <dbReference type="ChEBI" id="CHEBI:60240"/>
    </ligand>
</feature>
<dbReference type="FunFam" id="3.20.20.70:FF:000004">
    <property type="entry name" value="Ribulose-phosphate 3-epimerase"/>
    <property type="match status" value="1"/>
</dbReference>
<feature type="binding site" evidence="10 14">
    <location>
        <begin position="195"/>
        <end position="196"/>
    </location>
    <ligand>
        <name>substrate</name>
    </ligand>
</feature>
<evidence type="ECO:0000256" key="11">
    <source>
        <dbReference type="PIRNR" id="PIRNR001461"/>
    </source>
</evidence>
<dbReference type="PIRSF" id="PIRSF001461">
    <property type="entry name" value="RPE"/>
    <property type="match status" value="1"/>
</dbReference>
<comment type="catalytic activity">
    <reaction evidence="1 10 11">
        <text>D-ribulose 5-phosphate = D-xylulose 5-phosphate</text>
        <dbReference type="Rhea" id="RHEA:13677"/>
        <dbReference type="ChEBI" id="CHEBI:57737"/>
        <dbReference type="ChEBI" id="CHEBI:58121"/>
        <dbReference type="EC" id="5.1.3.1"/>
    </reaction>
</comment>
<evidence type="ECO:0000256" key="7">
    <source>
        <dbReference type="ARBA" id="ARBA00013188"/>
    </source>
</evidence>
<comment type="cofactor">
    <cofactor evidence="5">
        <name>Fe(2+)</name>
        <dbReference type="ChEBI" id="CHEBI:29033"/>
    </cofactor>
</comment>
<evidence type="ECO:0000256" key="5">
    <source>
        <dbReference type="ARBA" id="ARBA00001954"/>
    </source>
</evidence>
<dbReference type="AlphaFoldDB" id="A0A2A8D7P3"/>
<keyword evidence="9 10" id="KW-0413">Isomerase</keyword>
<dbReference type="InterPro" id="IPR013785">
    <property type="entry name" value="Aldolase_TIM"/>
</dbReference>
<evidence type="ECO:0000256" key="14">
    <source>
        <dbReference type="PIRSR" id="PIRSR001461-3"/>
    </source>
</evidence>
<dbReference type="Proteomes" id="UP000219947">
    <property type="component" value="Unassembled WGS sequence"/>
</dbReference>
<organism evidence="15 16">
    <name type="scientific">Rothia dentocariosa</name>
    <dbReference type="NCBI Taxonomy" id="2047"/>
    <lineage>
        <taxon>Bacteria</taxon>
        <taxon>Bacillati</taxon>
        <taxon>Actinomycetota</taxon>
        <taxon>Actinomycetes</taxon>
        <taxon>Micrococcales</taxon>
        <taxon>Micrococcaceae</taxon>
        <taxon>Rothia</taxon>
    </lineage>
</organism>
<evidence type="ECO:0000313" key="15">
    <source>
        <dbReference type="EMBL" id="PEN16976.1"/>
    </source>
</evidence>
<protein>
    <recommendedName>
        <fullName evidence="7 10">Ribulose-phosphate 3-epimerase</fullName>
        <ecNumber evidence="7 10">5.1.3.1</ecNumber>
    </recommendedName>
</protein>
<comment type="cofactor">
    <cofactor evidence="3">
        <name>Co(2+)</name>
        <dbReference type="ChEBI" id="CHEBI:48828"/>
    </cofactor>
</comment>
<keyword evidence="16" id="KW-1185">Reference proteome</keyword>
<dbReference type="InterPro" id="IPR011060">
    <property type="entry name" value="RibuloseP-bd_barrel"/>
</dbReference>
<evidence type="ECO:0000313" key="16">
    <source>
        <dbReference type="Proteomes" id="UP000219947"/>
    </source>
</evidence>
<name>A0A2A8D7P3_9MICC</name>
<dbReference type="PANTHER" id="PTHR11749">
    <property type="entry name" value="RIBULOSE-5-PHOSPHATE-3-EPIMERASE"/>
    <property type="match status" value="1"/>
</dbReference>
<evidence type="ECO:0000256" key="10">
    <source>
        <dbReference type="HAMAP-Rule" id="MF_02227"/>
    </source>
</evidence>
<accession>A0A2A8D7P3</accession>
<dbReference type="InterPro" id="IPR026019">
    <property type="entry name" value="Ribul_P_3_epim"/>
</dbReference>
<dbReference type="NCBIfam" id="TIGR01163">
    <property type="entry name" value="rpe"/>
    <property type="match status" value="1"/>
</dbReference>
<proteinExistence type="inferred from homology"/>
<keyword evidence="13" id="KW-0862">Zinc</keyword>
<dbReference type="PROSITE" id="PS01086">
    <property type="entry name" value="RIBUL_P_3_EPIMER_2"/>
    <property type="match status" value="1"/>
</dbReference>
<comment type="pathway">
    <text evidence="10">Carbohydrate degradation.</text>
</comment>
<keyword evidence="13" id="KW-0170">Cobalt</keyword>
<feature type="binding site" evidence="10 14">
    <location>
        <begin position="140"/>
        <end position="143"/>
    </location>
    <ligand>
        <name>substrate</name>
    </ligand>
</feature>
<comment type="similarity">
    <text evidence="6 10 11">Belongs to the ribulose-phosphate 3-epimerase family.</text>
</comment>
<feature type="binding site" evidence="10 14">
    <location>
        <position position="8"/>
    </location>
    <ligand>
        <name>substrate</name>
    </ligand>
</feature>
<sequence length="239" mass="25668">MSVAINPSILSADFANLQHELERISTADAAHIDVMDNHFVPNLTWGPPVVKRLREVSPVPFDVHLMIDDPDRWAPQYADVGSESVTFHAEAATAPIKLARTLRESGAKAGLALRPATAVEPYLDLLTEIDMLLIMTVEPGFGGQKFLDVTLPKIRRAASALEGSGIPVRLQVDGGITEETIVRAAEAGADCFVAGSSVYGAEDPQAAIAALRSLGKRARKKRRPHSYTGINISDECSCS</sequence>
<keyword evidence="13" id="KW-0464">Manganese</keyword>
<dbReference type="RefSeq" id="WP_098042328.1">
    <property type="nucleotide sequence ID" value="NZ_JAOVAQ010000010.1"/>
</dbReference>
<evidence type="ECO:0000256" key="9">
    <source>
        <dbReference type="ARBA" id="ARBA00023235"/>
    </source>
</evidence>
<evidence type="ECO:0000256" key="8">
    <source>
        <dbReference type="ARBA" id="ARBA00022723"/>
    </source>
</evidence>
<feature type="active site" description="Proton acceptor" evidence="10 12">
    <location>
        <position position="33"/>
    </location>
</feature>
<evidence type="ECO:0000256" key="4">
    <source>
        <dbReference type="ARBA" id="ARBA00001947"/>
    </source>
</evidence>
<dbReference type="EC" id="5.1.3.1" evidence="7 10"/>
<evidence type="ECO:0000256" key="2">
    <source>
        <dbReference type="ARBA" id="ARBA00001936"/>
    </source>
</evidence>
<feature type="binding site" evidence="10 14">
    <location>
        <position position="64"/>
    </location>
    <ligand>
        <name>substrate</name>
    </ligand>
</feature>
<evidence type="ECO:0000256" key="13">
    <source>
        <dbReference type="PIRSR" id="PIRSR001461-2"/>
    </source>
</evidence>
<evidence type="ECO:0000256" key="3">
    <source>
        <dbReference type="ARBA" id="ARBA00001941"/>
    </source>
</evidence>
<dbReference type="CDD" id="cd00429">
    <property type="entry name" value="RPE"/>
    <property type="match status" value="1"/>
</dbReference>
<keyword evidence="10 11" id="KW-0119">Carbohydrate metabolism</keyword>
<feature type="binding site" evidence="10 13">
    <location>
        <position position="64"/>
    </location>
    <ligand>
        <name>a divalent metal cation</name>
        <dbReference type="ChEBI" id="CHEBI:60240"/>
    </ligand>
</feature>
<dbReference type="GO" id="GO:0019323">
    <property type="term" value="P:pentose catabolic process"/>
    <property type="evidence" value="ECO:0007669"/>
    <property type="project" value="UniProtKB-UniRule"/>
</dbReference>
<reference evidence="15" key="1">
    <citation type="submission" date="2017-10" db="EMBL/GenBank/DDBJ databases">
        <title>Kefir isolates.</title>
        <authorList>
            <person name="Kim Y."/>
            <person name="Blasche S."/>
        </authorList>
    </citation>
    <scope>NUCLEOTIDE SEQUENCE [LARGE SCALE GENOMIC DNA]</scope>
    <source>
        <strain evidence="15">OG2-2</strain>
    </source>
</reference>
<dbReference type="GO" id="GO:0006098">
    <property type="term" value="P:pentose-phosphate shunt"/>
    <property type="evidence" value="ECO:0007669"/>
    <property type="project" value="UniProtKB-UniRule"/>
</dbReference>
<evidence type="ECO:0000256" key="1">
    <source>
        <dbReference type="ARBA" id="ARBA00001782"/>
    </source>
</evidence>
<evidence type="ECO:0000256" key="6">
    <source>
        <dbReference type="ARBA" id="ARBA00009541"/>
    </source>
</evidence>
<dbReference type="GO" id="GO:0004750">
    <property type="term" value="F:D-ribulose-phosphate 3-epimerase activity"/>
    <property type="evidence" value="ECO:0007669"/>
    <property type="project" value="UniProtKB-UniRule"/>
</dbReference>
<evidence type="ECO:0000256" key="12">
    <source>
        <dbReference type="PIRSR" id="PIRSR001461-1"/>
    </source>
</evidence>
<comment type="cofactor">
    <cofactor evidence="4">
        <name>Zn(2+)</name>
        <dbReference type="ChEBI" id="CHEBI:29105"/>
    </cofactor>
</comment>
<feature type="binding site" evidence="10 13">
    <location>
        <position position="31"/>
    </location>
    <ligand>
        <name>a divalent metal cation</name>
        <dbReference type="ChEBI" id="CHEBI:60240"/>
    </ligand>
</feature>
<feature type="active site" description="Proton donor" evidence="10 12">
    <location>
        <position position="173"/>
    </location>
</feature>
<dbReference type="SUPFAM" id="SSF51366">
    <property type="entry name" value="Ribulose-phoshate binding barrel"/>
    <property type="match status" value="1"/>
</dbReference>
<dbReference type="GO" id="GO:0005737">
    <property type="term" value="C:cytoplasm"/>
    <property type="evidence" value="ECO:0007669"/>
    <property type="project" value="UniProtKB-ARBA"/>
</dbReference>
<dbReference type="Pfam" id="PF00834">
    <property type="entry name" value="Ribul_P_3_epim"/>
    <property type="match status" value="1"/>
</dbReference>
<comment type="function">
    <text evidence="10">Catalyzes the reversible epimerization of D-ribulose 5-phosphate to D-xylulose 5-phosphate.</text>
</comment>
<comment type="cofactor">
    <cofactor evidence="2">
        <name>Mn(2+)</name>
        <dbReference type="ChEBI" id="CHEBI:29035"/>
    </cofactor>
</comment>